<dbReference type="Pfam" id="PF11444">
    <property type="entry name" value="DUF2895"/>
    <property type="match status" value="1"/>
</dbReference>
<dbReference type="EMBL" id="JAPTGG010000016">
    <property type="protein sequence ID" value="MCZ0866753.1"/>
    <property type="molecule type" value="Genomic_DNA"/>
</dbReference>
<reference evidence="2 3" key="1">
    <citation type="submission" date="2022-12" db="EMBL/GenBank/DDBJ databases">
        <title>Dasania phycosphaerae sp. nov., isolated from particulate material of the south coast of Korea.</title>
        <authorList>
            <person name="Jiang Y."/>
        </authorList>
    </citation>
    <scope>NUCLEOTIDE SEQUENCE [LARGE SCALE GENOMIC DNA]</scope>
    <source>
        <strain evidence="2 3">GY-19</strain>
    </source>
</reference>
<gene>
    <name evidence="2" type="ORF">O0V09_16190</name>
</gene>
<sequence>MKISMPLRNNQARQRLLATCDHIRTLRIAVMCLIITVVALWWRNGVLQEMRRLYIPPDLTQGMVTHFDEVPAPLVYTFAYYIFQQLNRWPSDGEKDYPKQIYTLQGFLTPGCRSALEADMNAKHGLGELRQRVRSVQEILGQSYTRQRVEMETDSAWKTWLDVNLVESIGGHPVKDVLLRYPLRIVRFDVDKEVNPWGLALACNEAMRPVLLQNNELGKPFQRPGYEL</sequence>
<evidence type="ECO:0000313" key="3">
    <source>
        <dbReference type="Proteomes" id="UP001069090"/>
    </source>
</evidence>
<keyword evidence="1" id="KW-1133">Transmembrane helix</keyword>
<comment type="caution">
    <text evidence="2">The sequence shown here is derived from an EMBL/GenBank/DDBJ whole genome shotgun (WGS) entry which is preliminary data.</text>
</comment>
<dbReference type="AlphaFoldDB" id="A0A9J6RR35"/>
<dbReference type="InterPro" id="IPR021548">
    <property type="entry name" value="DUF2895"/>
</dbReference>
<protein>
    <submittedName>
        <fullName evidence="2">TIGR03746 family integrating conjugative element protein</fullName>
    </submittedName>
</protein>
<keyword evidence="1" id="KW-0472">Membrane</keyword>
<dbReference type="RefSeq" id="WP_268905266.1">
    <property type="nucleotide sequence ID" value="NZ_JAPTGG010000016.1"/>
</dbReference>
<keyword evidence="3" id="KW-1185">Reference proteome</keyword>
<name>A0A9J6RR35_9GAMM</name>
<feature type="transmembrane region" description="Helical" evidence="1">
    <location>
        <begin position="21"/>
        <end position="42"/>
    </location>
</feature>
<organism evidence="2 3">
    <name type="scientific">Dasania phycosphaerae</name>
    <dbReference type="NCBI Taxonomy" id="2950436"/>
    <lineage>
        <taxon>Bacteria</taxon>
        <taxon>Pseudomonadati</taxon>
        <taxon>Pseudomonadota</taxon>
        <taxon>Gammaproteobacteria</taxon>
        <taxon>Cellvibrionales</taxon>
        <taxon>Spongiibacteraceae</taxon>
        <taxon>Dasania</taxon>
    </lineage>
</organism>
<evidence type="ECO:0000256" key="1">
    <source>
        <dbReference type="SAM" id="Phobius"/>
    </source>
</evidence>
<accession>A0A9J6RR35</accession>
<keyword evidence="1" id="KW-0812">Transmembrane</keyword>
<dbReference type="Proteomes" id="UP001069090">
    <property type="component" value="Unassembled WGS sequence"/>
</dbReference>
<proteinExistence type="predicted"/>
<dbReference type="NCBIfam" id="TIGR03746">
    <property type="entry name" value="conj_TIGR03746"/>
    <property type="match status" value="1"/>
</dbReference>
<evidence type="ECO:0000313" key="2">
    <source>
        <dbReference type="EMBL" id="MCZ0866753.1"/>
    </source>
</evidence>